<evidence type="ECO:0000256" key="4">
    <source>
        <dbReference type="ARBA" id="ARBA00023204"/>
    </source>
</evidence>
<comment type="similarity">
    <text evidence="2">Belongs to the DNA mismatch repair MutL/HexB family.</text>
</comment>
<accession>A0A813M4Z1</accession>
<dbReference type="Gene3D" id="3.30.565.10">
    <property type="entry name" value="Histidine kinase-like ATPase, C-terminal domain"/>
    <property type="match status" value="1"/>
</dbReference>
<dbReference type="InterPro" id="IPR038973">
    <property type="entry name" value="MutL/Mlh/Pms-like"/>
</dbReference>
<dbReference type="Pfam" id="PF01119">
    <property type="entry name" value="DNA_mis_repair"/>
    <property type="match status" value="1"/>
</dbReference>
<gene>
    <name evidence="7" type="ORF">OXX778_LOCUS1623</name>
</gene>
<dbReference type="InterPro" id="IPR036890">
    <property type="entry name" value="HATPase_C_sf"/>
</dbReference>
<dbReference type="GO" id="GO:0005524">
    <property type="term" value="F:ATP binding"/>
    <property type="evidence" value="ECO:0007669"/>
    <property type="project" value="InterPro"/>
</dbReference>
<evidence type="ECO:0000256" key="5">
    <source>
        <dbReference type="ARBA" id="ARBA00023242"/>
    </source>
</evidence>
<dbReference type="SUPFAM" id="SSF55874">
    <property type="entry name" value="ATPase domain of HSP90 chaperone/DNA topoisomerase II/histidine kinase"/>
    <property type="match status" value="1"/>
</dbReference>
<dbReference type="InterPro" id="IPR013507">
    <property type="entry name" value="DNA_mismatch_S5_2-like"/>
</dbReference>
<dbReference type="Pfam" id="PF16413">
    <property type="entry name" value="Mlh1_C"/>
    <property type="match status" value="1"/>
</dbReference>
<dbReference type="GO" id="GO:0140664">
    <property type="term" value="F:ATP-dependent DNA damage sensor activity"/>
    <property type="evidence" value="ECO:0007669"/>
    <property type="project" value="InterPro"/>
</dbReference>
<dbReference type="GO" id="GO:0032389">
    <property type="term" value="C:MutLalpha complex"/>
    <property type="evidence" value="ECO:0007669"/>
    <property type="project" value="TreeGrafter"/>
</dbReference>
<dbReference type="InterPro" id="IPR002099">
    <property type="entry name" value="MutL/Mlh/PMS"/>
</dbReference>
<keyword evidence="3" id="KW-0227">DNA damage</keyword>
<dbReference type="GO" id="GO:0030983">
    <property type="term" value="F:mismatched DNA binding"/>
    <property type="evidence" value="ECO:0007669"/>
    <property type="project" value="InterPro"/>
</dbReference>
<dbReference type="FunFam" id="3.30.565.10:FF:000079">
    <property type="entry name" value="DNA mismatch repair protein MLH"/>
    <property type="match status" value="1"/>
</dbReference>
<dbReference type="AlphaFoldDB" id="A0A813M4Z1"/>
<evidence type="ECO:0000256" key="2">
    <source>
        <dbReference type="ARBA" id="ARBA00006082"/>
    </source>
</evidence>
<keyword evidence="4" id="KW-0234">DNA repair</keyword>
<feature type="domain" description="DNA mismatch repair protein S5" evidence="6">
    <location>
        <begin position="228"/>
        <end position="349"/>
    </location>
</feature>
<evidence type="ECO:0000259" key="6">
    <source>
        <dbReference type="SMART" id="SM01340"/>
    </source>
</evidence>
<dbReference type="OrthoDB" id="10263226at2759"/>
<dbReference type="SUPFAM" id="SSF54211">
    <property type="entry name" value="Ribosomal protein S5 domain 2-like"/>
    <property type="match status" value="1"/>
</dbReference>
<dbReference type="InterPro" id="IPR020568">
    <property type="entry name" value="Ribosomal_Su5_D2-typ_SF"/>
</dbReference>
<dbReference type="PROSITE" id="PS00058">
    <property type="entry name" value="DNA_MISMATCH_REPAIR_1"/>
    <property type="match status" value="1"/>
</dbReference>
<dbReference type="NCBIfam" id="TIGR00585">
    <property type="entry name" value="mutl"/>
    <property type="match status" value="1"/>
</dbReference>
<dbReference type="SMART" id="SM01340">
    <property type="entry name" value="DNA_mis_repair"/>
    <property type="match status" value="1"/>
</dbReference>
<dbReference type="EMBL" id="CAJNOC010000109">
    <property type="protein sequence ID" value="CAF0715766.1"/>
    <property type="molecule type" value="Genomic_DNA"/>
</dbReference>
<keyword evidence="8" id="KW-1185">Reference proteome</keyword>
<dbReference type="PANTHER" id="PTHR10073">
    <property type="entry name" value="DNA MISMATCH REPAIR PROTEIN MLH, PMS, MUTL"/>
    <property type="match status" value="1"/>
</dbReference>
<dbReference type="GO" id="GO:0016887">
    <property type="term" value="F:ATP hydrolysis activity"/>
    <property type="evidence" value="ECO:0007669"/>
    <property type="project" value="InterPro"/>
</dbReference>
<dbReference type="PANTHER" id="PTHR10073:SF12">
    <property type="entry name" value="DNA MISMATCH REPAIR PROTEIN MLH1"/>
    <property type="match status" value="1"/>
</dbReference>
<sequence>MSSDNTPMRIKPLDPQLVNRIAAGEIIQRPFNALKELIENCLDAGSTTVNIQIKEGGLKLIHISDNGCGIDKEDLKIVCERFTTSKLKEFEDLKAINTFGFRGEALASISHVSRLTIITKTEKSPCAFKASYSDGKLTKDGIKPCAAASRGTQIIVEDLFYNSSIRRNALKGGSDEFAKIYEVVSRYAIHNFHVSFYLKRIGESSMDLKTPGCPNRNLENEQILQDTIGIVYGADLKKELERVSIDFDEKFKFEMMAYLTNSRYTQLKQMTFILFINERLVDCQPIKKSLQNLFQLYLPKATNPFIYMNLKIDPKNLDVNIHPTKHEVRFLYQDEIISRIEKSFEEKLLNSSASRSYYVKNLTLDTFIGVSESQKSQKSDDSSQSQSKEPIYPYQVSRVDSKERKLDSFLHQTSLNDSLKVLSKTKSSSQDKSVLRGQQLERSFNFKSLCELRDRVERKSSKNLKEVLNDLTFVGCLERELALVQHSTGLYILNTRLLSEELFYQISLFNFGNFGYFRLSEPINLDDLALMALNDPRTEWTEEDGPKEKLSRRCAKYLYSKSTLLDDYFSIKITKKTDDNSENKYFIETLPMLIEDYEPDLVDLPLFVIRLATEVEWNNEKECFDSIYQSSQVLSQTNGKMNSSWMIEHVLYKAFVNMLLPSSENEKQIIFKLVDLSKLYRVFERC</sequence>
<name>A0A813M4Z1_9BILA</name>
<dbReference type="Gene3D" id="3.30.230.10">
    <property type="match status" value="1"/>
</dbReference>
<dbReference type="InterPro" id="IPR014721">
    <property type="entry name" value="Ribsml_uS5_D2-typ_fold_subgr"/>
</dbReference>
<organism evidence="7 8">
    <name type="scientific">Brachionus calyciflorus</name>
    <dbReference type="NCBI Taxonomy" id="104777"/>
    <lineage>
        <taxon>Eukaryota</taxon>
        <taxon>Metazoa</taxon>
        <taxon>Spiralia</taxon>
        <taxon>Gnathifera</taxon>
        <taxon>Rotifera</taxon>
        <taxon>Eurotatoria</taxon>
        <taxon>Monogononta</taxon>
        <taxon>Pseudotrocha</taxon>
        <taxon>Ploima</taxon>
        <taxon>Brachionidae</taxon>
        <taxon>Brachionus</taxon>
    </lineage>
</organism>
<dbReference type="CDD" id="cd16926">
    <property type="entry name" value="HATPase_MutL-MLH-PMS-like"/>
    <property type="match status" value="1"/>
</dbReference>
<dbReference type="FunFam" id="3.30.230.10:FF:000014">
    <property type="entry name" value="DNA mismatch repair protein Mlh1"/>
    <property type="match status" value="1"/>
</dbReference>
<evidence type="ECO:0000313" key="8">
    <source>
        <dbReference type="Proteomes" id="UP000663879"/>
    </source>
</evidence>
<evidence type="ECO:0000313" key="7">
    <source>
        <dbReference type="EMBL" id="CAF0715766.1"/>
    </source>
</evidence>
<comment type="caution">
    <text evidence="7">The sequence shown here is derived from an EMBL/GenBank/DDBJ whole genome shotgun (WGS) entry which is preliminary data.</text>
</comment>
<keyword evidence="5" id="KW-0539">Nucleus</keyword>
<evidence type="ECO:0000256" key="1">
    <source>
        <dbReference type="ARBA" id="ARBA00004123"/>
    </source>
</evidence>
<evidence type="ECO:0000256" key="3">
    <source>
        <dbReference type="ARBA" id="ARBA00022763"/>
    </source>
</evidence>
<dbReference type="InterPro" id="IPR014762">
    <property type="entry name" value="DNA_mismatch_repair_CS"/>
</dbReference>
<protein>
    <recommendedName>
        <fullName evidence="6">DNA mismatch repair protein S5 domain-containing protein</fullName>
    </recommendedName>
</protein>
<comment type="subcellular location">
    <subcellularLocation>
        <location evidence="1">Nucleus</location>
    </subcellularLocation>
</comment>
<dbReference type="Proteomes" id="UP000663879">
    <property type="component" value="Unassembled WGS sequence"/>
</dbReference>
<proteinExistence type="inferred from homology"/>
<dbReference type="InterPro" id="IPR032189">
    <property type="entry name" value="Mlh1_C"/>
</dbReference>
<reference evidence="7" key="1">
    <citation type="submission" date="2021-02" db="EMBL/GenBank/DDBJ databases">
        <authorList>
            <person name="Nowell W R."/>
        </authorList>
    </citation>
    <scope>NUCLEOTIDE SEQUENCE</scope>
    <source>
        <strain evidence="7">Ploen Becks lab</strain>
    </source>
</reference>
<dbReference type="GO" id="GO:0006298">
    <property type="term" value="P:mismatch repair"/>
    <property type="evidence" value="ECO:0007669"/>
    <property type="project" value="InterPro"/>
</dbReference>
<dbReference type="Pfam" id="PF13589">
    <property type="entry name" value="HATPase_c_3"/>
    <property type="match status" value="1"/>
</dbReference>